<accession>A0ACB8UDC9</accession>
<sequence>MVNTCLTFMSYGYTQLAHGVLDVVHLSRLQLASHRLSLVGSYVCSTLAQLWTLCSGIGSDLRRISSDSLATRIFDYGRSFIGTYADSMLSLRFVWIALSICLISFLLLSFYIFFSFEAPLDDDELRLITTLDTQLTHAVRKLDKLSKQVQQQIPLALAVTCAIIILWPTQVLRIACYRVPLSRRSVYFQGSLAGLQRCNKDPFYELYGRLGRLVLIFVSRFVSFAAAILVIIGLFVYIVAILYTIWKVHLTRKSVAAAQEQLTPLDGSLTSSLNYPVRVGNIVSLSPSLLNSVFPQPSPQPPIRAYTLSPRFPEGYYIHSDFNAKYELEAELGAGGNGFVFQARRRTDGQQVAVKFVVIPEWASSCWTEHPTYGRVSNDVIVMDLAQHENIIALLDVFSDETYLYVVQELHGTLSYPQDPYNMRKWPNGSRCLESYLRTHGPMPLEDAKYVFYQLVDAVERLHSKGIAHCDIKPENILIDANLKIKLIDFGNVSRLPEGCIPGTGRLLDTDPGWFCGTKTYTPPEILNGEEYEAMSADVWAMGLVLCYMLVGRLPFSDLGCLQEGLFDVYNLLGGAWEALLPVWFIVGRCLSSDHLWRPRASELQLRDNFLPLSMEYQKFIGVDWKSIAPENSKYRLC</sequence>
<keyword evidence="2" id="KW-1185">Reference proteome</keyword>
<dbReference type="EMBL" id="MU274904">
    <property type="protein sequence ID" value="KAI0092392.1"/>
    <property type="molecule type" value="Genomic_DNA"/>
</dbReference>
<dbReference type="Proteomes" id="UP001055072">
    <property type="component" value="Unassembled WGS sequence"/>
</dbReference>
<proteinExistence type="predicted"/>
<reference evidence="1" key="1">
    <citation type="journal article" date="2021" name="Environ. Microbiol.">
        <title>Gene family expansions and transcriptome signatures uncover fungal adaptations to wood decay.</title>
        <authorList>
            <person name="Hage H."/>
            <person name="Miyauchi S."/>
            <person name="Viragh M."/>
            <person name="Drula E."/>
            <person name="Min B."/>
            <person name="Chaduli D."/>
            <person name="Navarro D."/>
            <person name="Favel A."/>
            <person name="Norest M."/>
            <person name="Lesage-Meessen L."/>
            <person name="Balint B."/>
            <person name="Merenyi Z."/>
            <person name="de Eugenio L."/>
            <person name="Morin E."/>
            <person name="Martinez A.T."/>
            <person name="Baldrian P."/>
            <person name="Stursova M."/>
            <person name="Martinez M.J."/>
            <person name="Novotny C."/>
            <person name="Magnuson J.K."/>
            <person name="Spatafora J.W."/>
            <person name="Maurice S."/>
            <person name="Pangilinan J."/>
            <person name="Andreopoulos W."/>
            <person name="LaButti K."/>
            <person name="Hundley H."/>
            <person name="Na H."/>
            <person name="Kuo A."/>
            <person name="Barry K."/>
            <person name="Lipzen A."/>
            <person name="Henrissat B."/>
            <person name="Riley R."/>
            <person name="Ahrendt S."/>
            <person name="Nagy L.G."/>
            <person name="Grigoriev I.V."/>
            <person name="Martin F."/>
            <person name="Rosso M.N."/>
        </authorList>
    </citation>
    <scope>NUCLEOTIDE SEQUENCE</scope>
    <source>
        <strain evidence="1">CBS 384.51</strain>
    </source>
</reference>
<evidence type="ECO:0000313" key="1">
    <source>
        <dbReference type="EMBL" id="KAI0092392.1"/>
    </source>
</evidence>
<name>A0ACB8UDC9_9APHY</name>
<organism evidence="1 2">
    <name type="scientific">Irpex rosettiformis</name>
    <dbReference type="NCBI Taxonomy" id="378272"/>
    <lineage>
        <taxon>Eukaryota</taxon>
        <taxon>Fungi</taxon>
        <taxon>Dikarya</taxon>
        <taxon>Basidiomycota</taxon>
        <taxon>Agaricomycotina</taxon>
        <taxon>Agaricomycetes</taxon>
        <taxon>Polyporales</taxon>
        <taxon>Irpicaceae</taxon>
        <taxon>Irpex</taxon>
    </lineage>
</organism>
<evidence type="ECO:0000313" key="2">
    <source>
        <dbReference type="Proteomes" id="UP001055072"/>
    </source>
</evidence>
<protein>
    <submittedName>
        <fullName evidence="1">Kinase-like domain-containing protein</fullName>
    </submittedName>
</protein>
<gene>
    <name evidence="1" type="ORF">BDY19DRAFT_599740</name>
</gene>
<comment type="caution">
    <text evidence="1">The sequence shown here is derived from an EMBL/GenBank/DDBJ whole genome shotgun (WGS) entry which is preliminary data.</text>
</comment>